<dbReference type="Pfam" id="PF05016">
    <property type="entry name" value="ParE_toxin"/>
    <property type="match status" value="1"/>
</dbReference>
<gene>
    <name evidence="2" type="ORF">SAMN02910417_01901</name>
</gene>
<organism evidence="2 3">
    <name type="scientific">Eubacterium oxidoreducens</name>
    <dbReference type="NCBI Taxonomy" id="1732"/>
    <lineage>
        <taxon>Bacteria</taxon>
        <taxon>Bacillati</taxon>
        <taxon>Bacillota</taxon>
        <taxon>Clostridia</taxon>
        <taxon>Eubacteriales</taxon>
        <taxon>Eubacteriaceae</taxon>
        <taxon>Eubacterium</taxon>
    </lineage>
</organism>
<evidence type="ECO:0000313" key="2">
    <source>
        <dbReference type="EMBL" id="SDB25508.1"/>
    </source>
</evidence>
<name>A0A1G6BY46_EUBOX</name>
<dbReference type="Gene3D" id="3.30.2310.20">
    <property type="entry name" value="RelE-like"/>
    <property type="match status" value="1"/>
</dbReference>
<keyword evidence="1" id="KW-1277">Toxin-antitoxin system</keyword>
<dbReference type="Proteomes" id="UP000199228">
    <property type="component" value="Unassembled WGS sequence"/>
</dbReference>
<dbReference type="InterPro" id="IPR007712">
    <property type="entry name" value="RelE/ParE_toxin"/>
</dbReference>
<dbReference type="InterPro" id="IPR035093">
    <property type="entry name" value="RelE/ParE_toxin_dom_sf"/>
</dbReference>
<accession>A0A1G6BY46</accession>
<dbReference type="AlphaFoldDB" id="A0A1G6BY46"/>
<proteinExistence type="predicted"/>
<protein>
    <submittedName>
        <fullName evidence="2">Toxin ParE1/3/4</fullName>
    </submittedName>
</protein>
<evidence type="ECO:0000313" key="3">
    <source>
        <dbReference type="Proteomes" id="UP000199228"/>
    </source>
</evidence>
<sequence length="108" mass="12859">MPKWLFRNWRKSILDKYQVKLMKRAYRDIEDIYAYIAHEKLAPENAKGQVSRIRKAILGLAELLQSHQDRLVGRYAGKGYKQLVIDNYIAIFRINENRKVVYVVTVQY</sequence>
<evidence type="ECO:0000256" key="1">
    <source>
        <dbReference type="ARBA" id="ARBA00022649"/>
    </source>
</evidence>
<reference evidence="2 3" key="1">
    <citation type="submission" date="2016-10" db="EMBL/GenBank/DDBJ databases">
        <authorList>
            <person name="de Groot N.N."/>
        </authorList>
    </citation>
    <scope>NUCLEOTIDE SEQUENCE [LARGE SCALE GENOMIC DNA]</scope>
    <source>
        <strain evidence="2 3">DSM 3217</strain>
    </source>
</reference>
<dbReference type="EMBL" id="FMXR01000013">
    <property type="protein sequence ID" value="SDB25508.1"/>
    <property type="molecule type" value="Genomic_DNA"/>
</dbReference>
<dbReference type="STRING" id="1732.SAMN02910417_01901"/>
<keyword evidence="3" id="KW-1185">Reference proteome</keyword>